<evidence type="ECO:0000256" key="11">
    <source>
        <dbReference type="ARBA" id="ARBA00023163"/>
    </source>
</evidence>
<dbReference type="NCBIfam" id="TIGR01391">
    <property type="entry name" value="dnaG"/>
    <property type="match status" value="1"/>
</dbReference>
<evidence type="ECO:0000256" key="12">
    <source>
        <dbReference type="HAMAP-Rule" id="MF_00974"/>
    </source>
</evidence>
<dbReference type="Gene3D" id="3.90.580.10">
    <property type="entry name" value="Zinc finger, CHC2-type domain"/>
    <property type="match status" value="1"/>
</dbReference>
<dbReference type="Pfam" id="PF10410">
    <property type="entry name" value="DnaB_bind"/>
    <property type="match status" value="1"/>
</dbReference>
<evidence type="ECO:0000256" key="3">
    <source>
        <dbReference type="ARBA" id="ARBA00022679"/>
    </source>
</evidence>
<dbReference type="FunFam" id="3.40.1360.10:FF:000002">
    <property type="entry name" value="DNA primase"/>
    <property type="match status" value="1"/>
</dbReference>
<comment type="subunit">
    <text evidence="12">Monomer. Interacts with DnaB.</text>
</comment>
<dbReference type="RefSeq" id="WP_154553547.1">
    <property type="nucleotide sequence ID" value="NZ_VUNA01000002.1"/>
</dbReference>
<evidence type="ECO:0000256" key="5">
    <source>
        <dbReference type="ARBA" id="ARBA00022705"/>
    </source>
</evidence>
<evidence type="ECO:0000256" key="2">
    <source>
        <dbReference type="ARBA" id="ARBA00022515"/>
    </source>
</evidence>
<keyword evidence="1 12" id="KW-0240">DNA-directed RNA polymerase</keyword>
<evidence type="ECO:0000256" key="6">
    <source>
        <dbReference type="ARBA" id="ARBA00022723"/>
    </source>
</evidence>
<keyword evidence="6 12" id="KW-0479">Metal-binding</keyword>
<evidence type="ECO:0000256" key="14">
    <source>
        <dbReference type="PIRSR" id="PIRSR002811-1"/>
    </source>
</evidence>
<protein>
    <recommendedName>
        <fullName evidence="12 13">DNA primase</fullName>
        <ecNumber evidence="12">2.7.7.101</ecNumber>
    </recommendedName>
</protein>
<dbReference type="Pfam" id="PF13155">
    <property type="entry name" value="Toprim_2"/>
    <property type="match status" value="1"/>
</dbReference>
<evidence type="ECO:0000256" key="8">
    <source>
        <dbReference type="ARBA" id="ARBA00022833"/>
    </source>
</evidence>
<comment type="catalytic activity">
    <reaction evidence="12">
        <text>ssDNA + n NTP = ssDNA/pppN(pN)n-1 hybrid + (n-1) diphosphate.</text>
        <dbReference type="EC" id="2.7.7.101"/>
    </reaction>
</comment>
<dbReference type="Pfam" id="PF01807">
    <property type="entry name" value="Zn_ribbon_DnaG"/>
    <property type="match status" value="1"/>
</dbReference>
<keyword evidence="3 12" id="KW-0808">Transferase</keyword>
<keyword evidence="11 12" id="KW-0804">Transcription</keyword>
<dbReference type="InterPro" id="IPR030846">
    <property type="entry name" value="DnaG_bac"/>
</dbReference>
<dbReference type="Proteomes" id="UP000469424">
    <property type="component" value="Unassembled WGS sequence"/>
</dbReference>
<comment type="caution">
    <text evidence="16">The sequence shown here is derived from an EMBL/GenBank/DDBJ whole genome shotgun (WGS) entry which is preliminary data.</text>
</comment>
<gene>
    <name evidence="12" type="primary">dnaG</name>
    <name evidence="16" type="ORF">FYJ65_01270</name>
</gene>
<keyword evidence="7 12" id="KW-0863">Zinc-finger</keyword>
<dbReference type="CDD" id="cd03364">
    <property type="entry name" value="TOPRIM_DnaG_primases"/>
    <property type="match status" value="1"/>
</dbReference>
<dbReference type="GO" id="GO:0005737">
    <property type="term" value="C:cytoplasm"/>
    <property type="evidence" value="ECO:0007669"/>
    <property type="project" value="TreeGrafter"/>
</dbReference>
<comment type="function">
    <text evidence="12 13">RNA polymerase that catalyzes the synthesis of short RNA molecules used as primers for DNA polymerase during DNA replication.</text>
</comment>
<evidence type="ECO:0000313" key="17">
    <source>
        <dbReference type="Proteomes" id="UP000469424"/>
    </source>
</evidence>
<evidence type="ECO:0000256" key="9">
    <source>
        <dbReference type="ARBA" id="ARBA00022842"/>
    </source>
</evidence>
<dbReference type="AlphaFoldDB" id="A0A6N7X386"/>
<dbReference type="FunFam" id="3.90.580.10:FF:000001">
    <property type="entry name" value="DNA primase"/>
    <property type="match status" value="1"/>
</dbReference>
<dbReference type="GO" id="GO:0006269">
    <property type="term" value="P:DNA replication, synthesis of primer"/>
    <property type="evidence" value="ECO:0007669"/>
    <property type="project" value="UniProtKB-UniRule"/>
</dbReference>
<comment type="similarity">
    <text evidence="12 13">Belongs to the DnaG primase family.</text>
</comment>
<evidence type="ECO:0000256" key="13">
    <source>
        <dbReference type="PIRNR" id="PIRNR002811"/>
    </source>
</evidence>
<dbReference type="GO" id="GO:0000428">
    <property type="term" value="C:DNA-directed RNA polymerase complex"/>
    <property type="evidence" value="ECO:0007669"/>
    <property type="project" value="UniProtKB-KW"/>
</dbReference>
<dbReference type="PROSITE" id="PS50880">
    <property type="entry name" value="TOPRIM"/>
    <property type="match status" value="1"/>
</dbReference>
<dbReference type="FunFam" id="3.90.980.10:FF:000001">
    <property type="entry name" value="DNA primase"/>
    <property type="match status" value="1"/>
</dbReference>
<dbReference type="InterPro" id="IPR034151">
    <property type="entry name" value="TOPRIM_DnaG_bac"/>
</dbReference>
<dbReference type="InterPro" id="IPR036977">
    <property type="entry name" value="DNA_primase_Znf_CHC2"/>
</dbReference>
<evidence type="ECO:0000256" key="10">
    <source>
        <dbReference type="ARBA" id="ARBA00023125"/>
    </source>
</evidence>
<keyword evidence="4 12" id="KW-0548">Nucleotidyltransferase</keyword>
<dbReference type="GO" id="GO:0003899">
    <property type="term" value="F:DNA-directed RNA polymerase activity"/>
    <property type="evidence" value="ECO:0007669"/>
    <property type="project" value="UniProtKB-UniRule"/>
</dbReference>
<dbReference type="InterPro" id="IPR019475">
    <property type="entry name" value="DNA_primase_DnaB-bd"/>
</dbReference>
<dbReference type="Gene3D" id="3.90.980.10">
    <property type="entry name" value="DNA primase, catalytic core, N-terminal domain"/>
    <property type="match status" value="1"/>
</dbReference>
<evidence type="ECO:0000313" key="16">
    <source>
        <dbReference type="EMBL" id="MST69982.1"/>
    </source>
</evidence>
<dbReference type="EMBL" id="VUNA01000002">
    <property type="protein sequence ID" value="MST69982.1"/>
    <property type="molecule type" value="Genomic_DNA"/>
</dbReference>
<accession>A0A6N7X386</accession>
<organism evidence="16 17">
    <name type="scientific">Mogibacterium kristiansenii</name>
    <dbReference type="NCBI Taxonomy" id="2606708"/>
    <lineage>
        <taxon>Bacteria</taxon>
        <taxon>Bacillati</taxon>
        <taxon>Bacillota</taxon>
        <taxon>Clostridia</taxon>
        <taxon>Peptostreptococcales</taxon>
        <taxon>Anaerovoracaceae</taxon>
        <taxon>Mogibacterium</taxon>
    </lineage>
</organism>
<dbReference type="InterPro" id="IPR006295">
    <property type="entry name" value="DNA_primase_DnaG"/>
</dbReference>
<dbReference type="GO" id="GO:0008270">
    <property type="term" value="F:zinc ion binding"/>
    <property type="evidence" value="ECO:0007669"/>
    <property type="project" value="UniProtKB-UniRule"/>
</dbReference>
<reference evidence="16 17" key="1">
    <citation type="submission" date="2019-08" db="EMBL/GenBank/DDBJ databases">
        <title>In-depth cultivation of the pig gut microbiome towards novel bacterial diversity and tailored functional studies.</title>
        <authorList>
            <person name="Wylensek D."/>
            <person name="Hitch T.C.A."/>
            <person name="Clavel T."/>
        </authorList>
    </citation>
    <scope>NUCLEOTIDE SEQUENCE [LARGE SCALE GENOMIC DNA]</scope>
    <source>
        <strain evidence="16 17">WCA-MUC-591-APC-4B</strain>
    </source>
</reference>
<dbReference type="InterPro" id="IPR037068">
    <property type="entry name" value="DNA_primase_core_N_sf"/>
</dbReference>
<dbReference type="PIRSF" id="PIRSF002811">
    <property type="entry name" value="DnaG"/>
    <property type="match status" value="1"/>
</dbReference>
<evidence type="ECO:0000256" key="1">
    <source>
        <dbReference type="ARBA" id="ARBA00022478"/>
    </source>
</evidence>
<feature type="zinc finger region" description="CHC2-type" evidence="12 14">
    <location>
        <begin position="38"/>
        <end position="62"/>
    </location>
</feature>
<dbReference type="InterPro" id="IPR050219">
    <property type="entry name" value="DnaG_primase"/>
</dbReference>
<keyword evidence="17" id="KW-1185">Reference proteome</keyword>
<keyword evidence="10 12" id="KW-0238">DNA-binding</keyword>
<dbReference type="GO" id="GO:0003677">
    <property type="term" value="F:DNA binding"/>
    <property type="evidence" value="ECO:0007669"/>
    <property type="project" value="UniProtKB-KW"/>
</dbReference>
<dbReference type="PANTHER" id="PTHR30313">
    <property type="entry name" value="DNA PRIMASE"/>
    <property type="match status" value="1"/>
</dbReference>
<dbReference type="InterPro" id="IPR006171">
    <property type="entry name" value="TOPRIM_dom"/>
</dbReference>
<comment type="domain">
    <text evidence="12">Contains an N-terminal zinc-binding domain, a central core domain that contains the primase activity, and a C-terminal DnaB-binding domain.</text>
</comment>
<sequence>MAFDNNFIDELKTRVNIVDVIGREVSLKKAGSSYKGLCPFHSEKTPSFNVNEERQFYHCFGCGEKGDVIHFVERYYNLSFVESVEKLCEDYGIRMPEQKRGHRTDYNKYYEINRKAARFFFRKLTEGPNPGYAYLRKRGLKDNTIRKFGLGYAPDSWNALMNHLEKEGVTTQDMLKLGLIQQGRKGYYDKFRNRVIFPIINTAGKVIGFGGRALGDVQPKYLNSSESDIFLKKNNLYALNITKKDISSEDQVLMVEGYMDVISLYQNGIHNVTASLGTALTENQGRLISRYTKNVVLSYDADNAGINAAMRGIDIIRKAECDVRVLQINDGKDPDEFVRKNGKEAFLELIRNAVPATDFRLSVLRRGFDFKSDNQVLEYIRRCVPVMEQLSPVEQDIYIRKLSEEFGISEYAIAGEIRADSGKQAARVPQYRNRREHSQGSSTEIRMDFTFLVLAMANRYYVKRMEADGVRFRTAVGSRIFQAVKNLAGEEYPPGVMGVDMQRVYNALDPEDEVLLRNAVKNIRLGPDDEIFYNECLASYQMIYFRERRAELQNELATAQKMGNEEDMTRIAKELMELDAQMQSRKMRGN</sequence>
<dbReference type="PANTHER" id="PTHR30313:SF2">
    <property type="entry name" value="DNA PRIMASE"/>
    <property type="match status" value="1"/>
</dbReference>
<dbReference type="SUPFAM" id="SSF57783">
    <property type="entry name" value="Zinc beta-ribbon"/>
    <property type="match status" value="1"/>
</dbReference>
<dbReference type="InterPro" id="IPR013264">
    <property type="entry name" value="DNAG_N"/>
</dbReference>
<proteinExistence type="inferred from homology"/>
<keyword evidence="8 12" id="KW-0862">Zinc</keyword>
<keyword evidence="5 12" id="KW-0235">DNA replication</keyword>
<comment type="cofactor">
    <cofactor evidence="12 13 14">
        <name>Zn(2+)</name>
        <dbReference type="ChEBI" id="CHEBI:29105"/>
    </cofactor>
    <text evidence="12 13 14">Binds 1 zinc ion per monomer.</text>
</comment>
<evidence type="ECO:0000256" key="4">
    <source>
        <dbReference type="ARBA" id="ARBA00022695"/>
    </source>
</evidence>
<dbReference type="SUPFAM" id="SSF56731">
    <property type="entry name" value="DNA primase core"/>
    <property type="match status" value="1"/>
</dbReference>
<dbReference type="HAMAP" id="MF_00974">
    <property type="entry name" value="DNA_primase_DnaG"/>
    <property type="match status" value="1"/>
</dbReference>
<keyword evidence="2 12" id="KW-0639">Primosome</keyword>
<dbReference type="InterPro" id="IPR002694">
    <property type="entry name" value="Znf_CHC2"/>
</dbReference>
<dbReference type="GO" id="GO:1990077">
    <property type="term" value="C:primosome complex"/>
    <property type="evidence" value="ECO:0007669"/>
    <property type="project" value="UniProtKB-KW"/>
</dbReference>
<dbReference type="SMART" id="SM00493">
    <property type="entry name" value="TOPRIM"/>
    <property type="match status" value="1"/>
</dbReference>
<evidence type="ECO:0000256" key="7">
    <source>
        <dbReference type="ARBA" id="ARBA00022771"/>
    </source>
</evidence>
<keyword evidence="9" id="KW-0460">Magnesium</keyword>
<name>A0A6N7X386_9FIRM</name>
<dbReference type="Pfam" id="PF08275">
    <property type="entry name" value="DNAG_N"/>
    <property type="match status" value="1"/>
</dbReference>
<feature type="domain" description="Toprim" evidence="15">
    <location>
        <begin position="250"/>
        <end position="331"/>
    </location>
</feature>
<dbReference type="SMART" id="SM00400">
    <property type="entry name" value="ZnF_CHCC"/>
    <property type="match status" value="1"/>
</dbReference>
<evidence type="ECO:0000259" key="15">
    <source>
        <dbReference type="PROSITE" id="PS50880"/>
    </source>
</evidence>
<dbReference type="EC" id="2.7.7.101" evidence="12"/>
<dbReference type="Gene3D" id="3.40.1360.10">
    <property type="match status" value="1"/>
</dbReference>